<protein>
    <submittedName>
        <fullName evidence="3">X-linked retinitis pigmentosa GTPase regulator</fullName>
    </submittedName>
</protein>
<keyword evidence="1" id="KW-0677">Repeat</keyword>
<dbReference type="PROSITE" id="PS00626">
    <property type="entry name" value="RCC1_2"/>
    <property type="match status" value="1"/>
</dbReference>
<sequence length="385" mass="40653">MDAGIEGAGELVGASGFNVPVAAASGGAELCALAMALFRTLWIVASSLWVSAEDARSCPIGYYCPEQTRQPVLCPASHYCPEGSAEPSPCPPAHVCKGQDLEALVNGTWGDLVPLAAGEYHTVVVSNLGQIWAAGLNDDGELGTGDTERQHAFVHVAVGGKKMVNVNGQKIWHTAAITDSGELWTWGDNNAGQLGAGDTRDRHLPMKAAAAPHRGSGGTDTVQSWGTGPPINEEDMAMDADGWPSVCGRTVQLTVPVVIPPVDFEELLGYECRLLGRGKKQVSKPVARTVVTELGPTVLGDRPVVVAGEVFPLSTLNILLRTKRLEATFGSLELLSRKALRPAPKKKWSETVTDWAADVPSTQAALLRSNARVPGLPNLRPAPLL</sequence>
<gene>
    <name evidence="3" type="primary">RPGR</name>
    <name evidence="3" type="ORF">AK812_SmicGene32888</name>
</gene>
<dbReference type="Pfam" id="PF00415">
    <property type="entry name" value="RCC1"/>
    <property type="match status" value="1"/>
</dbReference>
<proteinExistence type="predicted"/>
<organism evidence="3 4">
    <name type="scientific">Symbiodinium microadriaticum</name>
    <name type="common">Dinoflagellate</name>
    <name type="synonym">Zooxanthella microadriatica</name>
    <dbReference type="NCBI Taxonomy" id="2951"/>
    <lineage>
        <taxon>Eukaryota</taxon>
        <taxon>Sar</taxon>
        <taxon>Alveolata</taxon>
        <taxon>Dinophyceae</taxon>
        <taxon>Suessiales</taxon>
        <taxon>Symbiodiniaceae</taxon>
        <taxon>Symbiodinium</taxon>
    </lineage>
</organism>
<feature type="repeat" description="RCC1" evidence="2">
    <location>
        <begin position="181"/>
        <end position="227"/>
    </location>
</feature>
<dbReference type="PANTHER" id="PTHR22872">
    <property type="entry name" value="BTK-BINDING PROTEIN-RELATED"/>
    <property type="match status" value="1"/>
</dbReference>
<name>A0A1Q9CT35_SYMMI</name>
<dbReference type="InterPro" id="IPR000408">
    <property type="entry name" value="Reg_chr_condens"/>
</dbReference>
<dbReference type="Proteomes" id="UP000186817">
    <property type="component" value="Unassembled WGS sequence"/>
</dbReference>
<dbReference type="OrthoDB" id="330121at2759"/>
<evidence type="ECO:0000256" key="1">
    <source>
        <dbReference type="ARBA" id="ARBA00022737"/>
    </source>
</evidence>
<comment type="caution">
    <text evidence="3">The sequence shown here is derived from an EMBL/GenBank/DDBJ whole genome shotgun (WGS) entry which is preliminary data.</text>
</comment>
<dbReference type="PROSITE" id="PS50012">
    <property type="entry name" value="RCC1_3"/>
    <property type="match status" value="1"/>
</dbReference>
<evidence type="ECO:0000313" key="3">
    <source>
        <dbReference type="EMBL" id="OLP86047.1"/>
    </source>
</evidence>
<evidence type="ECO:0000256" key="2">
    <source>
        <dbReference type="PROSITE-ProRule" id="PRU00235"/>
    </source>
</evidence>
<dbReference type="EMBL" id="LSRX01000939">
    <property type="protein sequence ID" value="OLP86047.1"/>
    <property type="molecule type" value="Genomic_DNA"/>
</dbReference>
<evidence type="ECO:0000313" key="4">
    <source>
        <dbReference type="Proteomes" id="UP000186817"/>
    </source>
</evidence>
<reference evidence="3 4" key="1">
    <citation type="submission" date="2016-02" db="EMBL/GenBank/DDBJ databases">
        <title>Genome analysis of coral dinoflagellate symbionts highlights evolutionary adaptations to a symbiotic lifestyle.</title>
        <authorList>
            <person name="Aranda M."/>
            <person name="Li Y."/>
            <person name="Liew Y.J."/>
            <person name="Baumgarten S."/>
            <person name="Simakov O."/>
            <person name="Wilson M."/>
            <person name="Piel J."/>
            <person name="Ashoor H."/>
            <person name="Bougouffa S."/>
            <person name="Bajic V.B."/>
            <person name="Ryu T."/>
            <person name="Ravasi T."/>
            <person name="Bayer T."/>
            <person name="Micklem G."/>
            <person name="Kim H."/>
            <person name="Bhak J."/>
            <person name="Lajeunesse T.C."/>
            <person name="Voolstra C.R."/>
        </authorList>
    </citation>
    <scope>NUCLEOTIDE SEQUENCE [LARGE SCALE GENOMIC DNA]</scope>
    <source>
        <strain evidence="3 4">CCMP2467</strain>
    </source>
</reference>
<dbReference type="Gene3D" id="2.130.10.30">
    <property type="entry name" value="Regulator of chromosome condensation 1/beta-lactamase-inhibitor protein II"/>
    <property type="match status" value="1"/>
</dbReference>
<dbReference type="InterPro" id="IPR051625">
    <property type="entry name" value="Signaling_Regulatory_Domain"/>
</dbReference>
<dbReference type="InterPro" id="IPR009091">
    <property type="entry name" value="RCC1/BLIP-II"/>
</dbReference>
<keyword evidence="4" id="KW-1185">Reference proteome</keyword>
<accession>A0A1Q9CT35</accession>
<dbReference type="AlphaFoldDB" id="A0A1Q9CT35"/>
<dbReference type="SUPFAM" id="SSF50985">
    <property type="entry name" value="RCC1/BLIP-II"/>
    <property type="match status" value="1"/>
</dbReference>